<keyword evidence="7" id="KW-0653">Protein transport</keyword>
<accession>A0A1N7L6P2</accession>
<keyword evidence="4 7" id="KW-0812">Transmembrane</keyword>
<evidence type="ECO:0000256" key="1">
    <source>
        <dbReference type="ARBA" id="ARBA00004162"/>
    </source>
</evidence>
<dbReference type="AlphaFoldDB" id="A0A1N7L6P2"/>
<dbReference type="RefSeq" id="WP_076514818.1">
    <property type="nucleotide sequence ID" value="NZ_FTOH01000003.1"/>
</dbReference>
<evidence type="ECO:0000256" key="7">
    <source>
        <dbReference type="RuleBase" id="RU003879"/>
    </source>
</evidence>
<dbReference type="EMBL" id="FTOH01000003">
    <property type="protein sequence ID" value="SIS69512.1"/>
    <property type="molecule type" value="Genomic_DNA"/>
</dbReference>
<sequence>MKMSRRAKRMQRNHKRNANKNGLNLTALMDIFTILVFFLMVNQSEVEVQNTDSVELPVSVSENKPEEQLTVLVTDTDLLVQGRSVAQLSAVKQGDEEVIPSLLSELEYQASRTPIAEGEDSRPVTIVGDKATEYSVLKRIMSTCAESGFANISLAVNQKQPGGA</sequence>
<keyword evidence="7" id="KW-0813">Transport</keyword>
<proteinExistence type="inferred from homology"/>
<dbReference type="GO" id="GO:0005886">
    <property type="term" value="C:plasma membrane"/>
    <property type="evidence" value="ECO:0007669"/>
    <property type="project" value="UniProtKB-SubCell"/>
</dbReference>
<dbReference type="Pfam" id="PF02472">
    <property type="entry name" value="ExbD"/>
    <property type="match status" value="1"/>
</dbReference>
<evidence type="ECO:0000256" key="5">
    <source>
        <dbReference type="ARBA" id="ARBA00022989"/>
    </source>
</evidence>
<evidence type="ECO:0000256" key="6">
    <source>
        <dbReference type="ARBA" id="ARBA00023136"/>
    </source>
</evidence>
<dbReference type="Proteomes" id="UP000185639">
    <property type="component" value="Unassembled WGS sequence"/>
</dbReference>
<dbReference type="GO" id="GO:0022857">
    <property type="term" value="F:transmembrane transporter activity"/>
    <property type="evidence" value="ECO:0007669"/>
    <property type="project" value="InterPro"/>
</dbReference>
<reference evidence="10" key="1">
    <citation type="submission" date="2017-01" db="EMBL/GenBank/DDBJ databases">
        <authorList>
            <person name="Varghese N."/>
            <person name="Submissions S."/>
        </authorList>
    </citation>
    <scope>NUCLEOTIDE SEQUENCE [LARGE SCALE GENOMIC DNA]</scope>
    <source>
        <strain evidence="10">DSM 24913</strain>
    </source>
</reference>
<evidence type="ECO:0000256" key="2">
    <source>
        <dbReference type="ARBA" id="ARBA00005811"/>
    </source>
</evidence>
<keyword evidence="6 8" id="KW-0472">Membrane</keyword>
<evidence type="ECO:0000256" key="3">
    <source>
        <dbReference type="ARBA" id="ARBA00022475"/>
    </source>
</evidence>
<keyword evidence="3" id="KW-1003">Cell membrane</keyword>
<name>A0A1N7L6P2_9GAMM</name>
<evidence type="ECO:0000256" key="4">
    <source>
        <dbReference type="ARBA" id="ARBA00022692"/>
    </source>
</evidence>
<dbReference type="OrthoDB" id="5294637at2"/>
<comment type="similarity">
    <text evidence="2 7">Belongs to the ExbD/TolR family.</text>
</comment>
<keyword evidence="10" id="KW-1185">Reference proteome</keyword>
<dbReference type="GO" id="GO:0015031">
    <property type="term" value="P:protein transport"/>
    <property type="evidence" value="ECO:0007669"/>
    <property type="project" value="UniProtKB-KW"/>
</dbReference>
<gene>
    <name evidence="9" type="ORF">SAMN05421686_103321</name>
</gene>
<evidence type="ECO:0000313" key="10">
    <source>
        <dbReference type="Proteomes" id="UP000185639"/>
    </source>
</evidence>
<organism evidence="9 10">
    <name type="scientific">Thalassolituus maritimus</name>
    <dbReference type="NCBI Taxonomy" id="484498"/>
    <lineage>
        <taxon>Bacteria</taxon>
        <taxon>Pseudomonadati</taxon>
        <taxon>Pseudomonadota</taxon>
        <taxon>Gammaproteobacteria</taxon>
        <taxon>Oceanospirillales</taxon>
        <taxon>Oceanospirillaceae</taxon>
        <taxon>Thalassolituus</taxon>
    </lineage>
</organism>
<evidence type="ECO:0000256" key="8">
    <source>
        <dbReference type="SAM" id="Phobius"/>
    </source>
</evidence>
<dbReference type="PANTHER" id="PTHR30558">
    <property type="entry name" value="EXBD MEMBRANE COMPONENT OF PMF-DRIVEN MACROMOLECULE IMPORT SYSTEM"/>
    <property type="match status" value="1"/>
</dbReference>
<protein>
    <submittedName>
        <fullName evidence="9">Biopolymer transport protein ExbD</fullName>
    </submittedName>
</protein>
<feature type="transmembrane region" description="Helical" evidence="8">
    <location>
        <begin position="21"/>
        <end position="41"/>
    </location>
</feature>
<keyword evidence="5 8" id="KW-1133">Transmembrane helix</keyword>
<evidence type="ECO:0000313" key="9">
    <source>
        <dbReference type="EMBL" id="SIS69512.1"/>
    </source>
</evidence>
<comment type="subcellular location">
    <subcellularLocation>
        <location evidence="1">Cell membrane</location>
        <topology evidence="1">Single-pass membrane protein</topology>
    </subcellularLocation>
    <subcellularLocation>
        <location evidence="7">Cell membrane</location>
        <topology evidence="7">Single-pass type II membrane protein</topology>
    </subcellularLocation>
</comment>
<dbReference type="InterPro" id="IPR003400">
    <property type="entry name" value="ExbD"/>
</dbReference>
<dbReference type="STRING" id="484498.SAMN05421686_103321"/>